<evidence type="ECO:0000313" key="2">
    <source>
        <dbReference type="Proteomes" id="UP000034213"/>
    </source>
</evidence>
<evidence type="ECO:0000313" key="1">
    <source>
        <dbReference type="EMBL" id="KKS78580.1"/>
    </source>
</evidence>
<comment type="caution">
    <text evidence="1">The sequence shown here is derived from an EMBL/GenBank/DDBJ whole genome shotgun (WGS) entry which is preliminary data.</text>
</comment>
<dbReference type="Proteomes" id="UP000034213">
    <property type="component" value="Unassembled WGS sequence"/>
</dbReference>
<proteinExistence type="predicted"/>
<organism evidence="1 2">
    <name type="scientific">Candidatus Beckwithbacteria bacterium GW2011_GWA2_43_10</name>
    <dbReference type="NCBI Taxonomy" id="1618369"/>
    <lineage>
        <taxon>Bacteria</taxon>
        <taxon>Candidatus Beckwithiibacteriota</taxon>
    </lineage>
</organism>
<protein>
    <submittedName>
        <fullName evidence="1">Uncharacterized protein</fullName>
    </submittedName>
</protein>
<dbReference type="AlphaFoldDB" id="A0A0G1BYY9"/>
<dbReference type="EMBL" id="LCEW01000059">
    <property type="protein sequence ID" value="KKS78580.1"/>
    <property type="molecule type" value="Genomic_DNA"/>
</dbReference>
<dbReference type="STRING" id="1618369.UV54_C0059G0008"/>
<name>A0A0G1BYY9_9BACT</name>
<sequence>MEQIRENQLQIPIEYSRLTAAFGTIEFAHSKIDSLRSILLDPSATIFMNGSFITGICGNPSNPHFLSNYRASKLN</sequence>
<reference evidence="1 2" key="1">
    <citation type="journal article" date="2015" name="Nature">
        <title>rRNA introns, odd ribosomes, and small enigmatic genomes across a large radiation of phyla.</title>
        <authorList>
            <person name="Brown C.T."/>
            <person name="Hug L.A."/>
            <person name="Thomas B.C."/>
            <person name="Sharon I."/>
            <person name="Castelle C.J."/>
            <person name="Singh A."/>
            <person name="Wilkins M.J."/>
            <person name="Williams K.H."/>
            <person name="Banfield J.F."/>
        </authorList>
    </citation>
    <scope>NUCLEOTIDE SEQUENCE [LARGE SCALE GENOMIC DNA]</scope>
</reference>
<gene>
    <name evidence="1" type="ORF">UV54_C0059G0008</name>
</gene>
<accession>A0A0G1BYY9</accession>